<reference evidence="5" key="1">
    <citation type="journal article" date="2023" name="Commun. Biol.">
        <title>Genome analysis of Parmales, the sister group of diatoms, reveals the evolutionary specialization of diatoms from phago-mixotrophs to photoautotrophs.</title>
        <authorList>
            <person name="Ban H."/>
            <person name="Sato S."/>
            <person name="Yoshikawa S."/>
            <person name="Yamada K."/>
            <person name="Nakamura Y."/>
            <person name="Ichinomiya M."/>
            <person name="Sato N."/>
            <person name="Blanc-Mathieu R."/>
            <person name="Endo H."/>
            <person name="Kuwata A."/>
            <person name="Ogata H."/>
        </authorList>
    </citation>
    <scope>NUCLEOTIDE SEQUENCE [LARGE SCALE GENOMIC DNA]</scope>
</reference>
<feature type="domain" description="Ubiquitin fusion degradation protein UFD1 N-terminal subdomain 2" evidence="3">
    <location>
        <begin position="308"/>
        <end position="382"/>
    </location>
</feature>
<protein>
    <recommendedName>
        <fullName evidence="3">Ubiquitin fusion degradation protein UFD1 N-terminal subdomain 2 domain-containing protein</fullName>
    </recommendedName>
</protein>
<feature type="compositionally biased region" description="Acidic residues" evidence="2">
    <location>
        <begin position="149"/>
        <end position="159"/>
    </location>
</feature>
<dbReference type="GO" id="GO:0034098">
    <property type="term" value="C:VCP-NPL4-UFD1 AAA ATPase complex"/>
    <property type="evidence" value="ECO:0007669"/>
    <property type="project" value="TreeGrafter"/>
</dbReference>
<dbReference type="Proteomes" id="UP001165065">
    <property type="component" value="Unassembled WGS sequence"/>
</dbReference>
<dbReference type="GO" id="GO:0036503">
    <property type="term" value="P:ERAD pathway"/>
    <property type="evidence" value="ECO:0007669"/>
    <property type="project" value="TreeGrafter"/>
</dbReference>
<keyword evidence="1" id="KW-0175">Coiled coil</keyword>
<dbReference type="Pfam" id="PF24842">
    <property type="entry name" value="UFD1_N2"/>
    <property type="match status" value="1"/>
</dbReference>
<dbReference type="InterPro" id="IPR042299">
    <property type="entry name" value="Ufd1-like_Nn"/>
</dbReference>
<dbReference type="GO" id="GO:0006511">
    <property type="term" value="P:ubiquitin-dependent protein catabolic process"/>
    <property type="evidence" value="ECO:0007669"/>
    <property type="project" value="InterPro"/>
</dbReference>
<comment type="caution">
    <text evidence="4">The sequence shown here is derived from an EMBL/GenBank/DDBJ whole genome shotgun (WGS) entry which is preliminary data.</text>
</comment>
<evidence type="ECO:0000256" key="2">
    <source>
        <dbReference type="SAM" id="MobiDB-lite"/>
    </source>
</evidence>
<feature type="coiled-coil region" evidence="1">
    <location>
        <begin position="12"/>
        <end position="56"/>
    </location>
</feature>
<dbReference type="Gene3D" id="3.10.330.10">
    <property type="match status" value="1"/>
</dbReference>
<sequence>MDFFDDAVASRSSAAEKRKRQLKLKKAKAERAAAVAKEKEKELLLVQEKAREERRREKMYNDTVALYSAQMKNPYKGGTLNPYSIKGTGDKIILPESWLGVVGDGVGVVTFRIGIERDASDGHDRGWTGFDWEATPNPLDLSASFGSDDMQDDNEDDDSASLTSPQSMAIVRHSLNTRWASYTHCGVLSFTASEGDVGITEALSRRLGGGDVRLREGGPKVDEEERRRQIYEEEWTDMEDRDTKAKFYLNRRTGERTLVKPDFVSSEYEGVTGDVGVDAWGSFETPSSVFVEVVRLQKGEWCELTPDLESVREGFYNLDDVKLTLEESISASRTTLTCGDVINVPWRGKEYTLKVTKLKPDFEGQGLGGICVINSDLEVEFGRDPEVDEVLRGISDGVLPMDESATPVKQGGMVLGGGGQGARVEDLSPTATTTTATAQFPSHPLPPLALNETAVKIALRGHHAEVLEVSPTTTFKDVKMHVEGKTGRAVRLGRVTNLDEKVAGGVIYVNFV</sequence>
<evidence type="ECO:0000256" key="1">
    <source>
        <dbReference type="SAM" id="Coils"/>
    </source>
</evidence>
<dbReference type="PANTHER" id="PTHR12555:SF13">
    <property type="entry name" value="UBIQUITIN RECOGNITION FACTOR IN ER-ASSOCIATED DEGRADATION PROTEIN 1"/>
    <property type="match status" value="1"/>
</dbReference>
<dbReference type="PANTHER" id="PTHR12555">
    <property type="entry name" value="UBIQUITIN FUSION DEGRADATON PROTEIN 1"/>
    <property type="match status" value="1"/>
</dbReference>
<feature type="region of interest" description="Disordered" evidence="2">
    <location>
        <begin position="141"/>
        <end position="165"/>
    </location>
</feature>
<proteinExistence type="predicted"/>
<dbReference type="InterPro" id="IPR055418">
    <property type="entry name" value="UFD1_N2"/>
</dbReference>
<dbReference type="Gene3D" id="2.40.40.50">
    <property type="entry name" value="Ubiquitin fusion degradation protein UFD1, N-terminal domain"/>
    <property type="match status" value="1"/>
</dbReference>
<dbReference type="AlphaFoldDB" id="A0A9W7LBN5"/>
<dbReference type="EMBL" id="BRYA01000196">
    <property type="protein sequence ID" value="GMI43669.1"/>
    <property type="molecule type" value="Genomic_DNA"/>
</dbReference>
<organism evidence="4 5">
    <name type="scientific">Triparma columacea</name>
    <dbReference type="NCBI Taxonomy" id="722753"/>
    <lineage>
        <taxon>Eukaryota</taxon>
        <taxon>Sar</taxon>
        <taxon>Stramenopiles</taxon>
        <taxon>Ochrophyta</taxon>
        <taxon>Bolidophyceae</taxon>
        <taxon>Parmales</taxon>
        <taxon>Triparmaceae</taxon>
        <taxon>Triparma</taxon>
    </lineage>
</organism>
<name>A0A9W7LBN5_9STRA</name>
<dbReference type="OrthoDB" id="422728at2759"/>
<gene>
    <name evidence="4" type="ORF">TrCOL_g6395</name>
</gene>
<evidence type="ECO:0000313" key="4">
    <source>
        <dbReference type="EMBL" id="GMI43669.1"/>
    </source>
</evidence>
<dbReference type="InterPro" id="IPR004854">
    <property type="entry name" value="Ufd1-like"/>
</dbReference>
<keyword evidence="5" id="KW-1185">Reference proteome</keyword>
<evidence type="ECO:0000259" key="3">
    <source>
        <dbReference type="Pfam" id="PF24842"/>
    </source>
</evidence>
<accession>A0A9W7LBN5</accession>
<dbReference type="GO" id="GO:0031593">
    <property type="term" value="F:polyubiquitin modification-dependent protein binding"/>
    <property type="evidence" value="ECO:0007669"/>
    <property type="project" value="TreeGrafter"/>
</dbReference>
<evidence type="ECO:0000313" key="5">
    <source>
        <dbReference type="Proteomes" id="UP001165065"/>
    </source>
</evidence>